<keyword evidence="2" id="KW-0808">Transferase</keyword>
<dbReference type="GO" id="GO:0032259">
    <property type="term" value="P:methylation"/>
    <property type="evidence" value="ECO:0007669"/>
    <property type="project" value="UniProtKB-KW"/>
</dbReference>
<keyword evidence="1 3" id="KW-0489">Methyltransferase</keyword>
<dbReference type="Proteomes" id="UP000654604">
    <property type="component" value="Unassembled WGS sequence"/>
</dbReference>
<keyword evidence="4" id="KW-1185">Reference proteome</keyword>
<organism evidence="3 4">
    <name type="scientific">Cyanobacterium stanieri LEGE 03274</name>
    <dbReference type="NCBI Taxonomy" id="1828756"/>
    <lineage>
        <taxon>Bacteria</taxon>
        <taxon>Bacillati</taxon>
        <taxon>Cyanobacteriota</taxon>
        <taxon>Cyanophyceae</taxon>
        <taxon>Oscillatoriophycideae</taxon>
        <taxon>Chroococcales</taxon>
        <taxon>Geminocystaceae</taxon>
        <taxon>Cyanobacterium</taxon>
    </lineage>
</organism>
<proteinExistence type="predicted"/>
<reference evidence="3 4" key="1">
    <citation type="submission" date="2020-10" db="EMBL/GenBank/DDBJ databases">
        <authorList>
            <person name="Castelo-Branco R."/>
            <person name="Eusebio N."/>
            <person name="Adriana R."/>
            <person name="Vieira A."/>
            <person name="Brugerolle De Fraissinette N."/>
            <person name="Rezende De Castro R."/>
            <person name="Schneider M.P."/>
            <person name="Vasconcelos V."/>
            <person name="Leao P.N."/>
        </authorList>
    </citation>
    <scope>NUCLEOTIDE SEQUENCE [LARGE SCALE GENOMIC DNA]</scope>
    <source>
        <strain evidence="3 4">LEGE 03274</strain>
    </source>
</reference>
<dbReference type="GO" id="GO:0008168">
    <property type="term" value="F:methyltransferase activity"/>
    <property type="evidence" value="ECO:0007669"/>
    <property type="project" value="UniProtKB-KW"/>
</dbReference>
<dbReference type="InterPro" id="IPR003788">
    <property type="entry name" value="NDUFAF7"/>
</dbReference>
<evidence type="ECO:0000256" key="1">
    <source>
        <dbReference type="ARBA" id="ARBA00022603"/>
    </source>
</evidence>
<dbReference type="EMBL" id="JADEWC010000004">
    <property type="protein sequence ID" value="MBE9221663.1"/>
    <property type="molecule type" value="Genomic_DNA"/>
</dbReference>
<dbReference type="PANTHER" id="PTHR12049:SF7">
    <property type="entry name" value="PROTEIN ARGININE METHYLTRANSFERASE NDUFAF7, MITOCHONDRIAL"/>
    <property type="match status" value="1"/>
</dbReference>
<dbReference type="PANTHER" id="PTHR12049">
    <property type="entry name" value="PROTEIN ARGININE METHYLTRANSFERASE NDUFAF7, MITOCHONDRIAL"/>
    <property type="match status" value="1"/>
</dbReference>
<comment type="caution">
    <text evidence="3">The sequence shown here is derived from an EMBL/GenBank/DDBJ whole genome shotgun (WGS) entry which is preliminary data.</text>
</comment>
<dbReference type="Pfam" id="PF02636">
    <property type="entry name" value="Methyltransf_28"/>
    <property type="match status" value="1"/>
</dbReference>
<dbReference type="RefSeq" id="WP_193799848.1">
    <property type="nucleotide sequence ID" value="NZ_JADEWC010000004.1"/>
</dbReference>
<gene>
    <name evidence="3" type="ORF">IQ215_03040</name>
</gene>
<accession>A0ABR9V195</accession>
<dbReference type="InterPro" id="IPR029063">
    <property type="entry name" value="SAM-dependent_MTases_sf"/>
</dbReference>
<evidence type="ECO:0000313" key="3">
    <source>
        <dbReference type="EMBL" id="MBE9221663.1"/>
    </source>
</evidence>
<dbReference type="SUPFAM" id="SSF53335">
    <property type="entry name" value="S-adenosyl-L-methionine-dependent methyltransferases"/>
    <property type="match status" value="1"/>
</dbReference>
<protein>
    <submittedName>
        <fullName evidence="3">Class I SAM-dependent methyltransferase</fullName>
    </submittedName>
</protein>
<name>A0ABR9V195_9CHRO</name>
<evidence type="ECO:0000256" key="2">
    <source>
        <dbReference type="ARBA" id="ARBA00022679"/>
    </source>
</evidence>
<dbReference type="InterPro" id="IPR038375">
    <property type="entry name" value="NDUFAF7_sf"/>
</dbReference>
<dbReference type="Gene3D" id="3.40.50.12710">
    <property type="match status" value="1"/>
</dbReference>
<sequence length="389" mass="45028">MLLNSNNSSLLDKVIYRINASPEKKITFAEYMDMCLYDEQYGYYTSKSIAIGPEGDFFTSSSISSDFGELLAIQMEEFWQVLGQPKSFRIVEMGAGEGILAKIILDYLQSKFPSFYECIQYLIIEKSTALKIKQKETVNPTKYPIIWQDWQEIDSESIIGCFISNELMDALPVHRIIKDEGELKEIYVTVEDGNLREIYNNFSTDKIEEYLMINHVNLREDSYPHNYQTEVNLFSLEILAKIAQKLKRGYVLTVDYGYDAQKFYHPQRYEGTLKCYYQHRHHHNPYVNLGIQDITSHVNFTALVESGLNFGLDNLGLTQQALFLMELGLGDRLNDLSSGKILLSELWQRRNQLHELINPQGLGGFYVLLQGKNLRETERKQTLKGFTNF</sequence>
<evidence type="ECO:0000313" key="4">
    <source>
        <dbReference type="Proteomes" id="UP000654604"/>
    </source>
</evidence>